<sequence>MKAQVEANTCKGRAFSCVVRPAPVWPRVVKCRAANVSRYSDARFHLQDGTKLELQHTAPTQTSRFPPLLLVHGSYHGAWCWQERFMPYLASKGIESFAMSLRGQGLSDRPDSNKGSSLAEHAHDIAELVKSMSMVPVIVAHSFGGLVVQRLLLGAPEDQDSAPTVAGMALFCSASPNGNQGVFGRFFMRNPWNAIQLAWSFITKNFLKSDVVCRRMFFSDDLSEEELTRYQGMLKQHASPVPVVNLSAMRKEVPLLAAREGLPPIMVLGGARDCILDEQAVQETAQHYGVQALIMDDMAHDCMLDTQWQQAADHLVAWVSSLEPAGSA</sequence>
<dbReference type="Proteomes" id="UP001465755">
    <property type="component" value="Unassembled WGS sequence"/>
</dbReference>
<dbReference type="PANTHER" id="PTHR42886:SF42">
    <property type="entry name" value="ALPHA_BETA-HYDROLASES SUPERFAMILY PROTEIN"/>
    <property type="match status" value="1"/>
</dbReference>
<feature type="domain" description="AB hydrolase-1" evidence="1">
    <location>
        <begin position="68"/>
        <end position="311"/>
    </location>
</feature>
<keyword evidence="3" id="KW-1185">Reference proteome</keyword>
<dbReference type="GO" id="GO:0042171">
    <property type="term" value="F:lysophosphatidic acid acyltransferase activity"/>
    <property type="evidence" value="ECO:0007669"/>
    <property type="project" value="TreeGrafter"/>
</dbReference>
<name>A0AAW1PM06_9CHLO</name>
<dbReference type="AlphaFoldDB" id="A0AAW1PM06"/>
<dbReference type="SUPFAM" id="SSF53474">
    <property type="entry name" value="alpha/beta-Hydrolases"/>
    <property type="match status" value="1"/>
</dbReference>
<dbReference type="Gene3D" id="3.40.50.1820">
    <property type="entry name" value="alpha/beta hydrolase"/>
    <property type="match status" value="1"/>
</dbReference>
<dbReference type="InterPro" id="IPR000073">
    <property type="entry name" value="AB_hydrolase_1"/>
</dbReference>
<proteinExistence type="predicted"/>
<organism evidence="2 3">
    <name type="scientific">Symbiochloris irregularis</name>
    <dbReference type="NCBI Taxonomy" id="706552"/>
    <lineage>
        <taxon>Eukaryota</taxon>
        <taxon>Viridiplantae</taxon>
        <taxon>Chlorophyta</taxon>
        <taxon>core chlorophytes</taxon>
        <taxon>Trebouxiophyceae</taxon>
        <taxon>Trebouxiales</taxon>
        <taxon>Trebouxiaceae</taxon>
        <taxon>Symbiochloris</taxon>
    </lineage>
</organism>
<evidence type="ECO:0000313" key="2">
    <source>
        <dbReference type="EMBL" id="KAK9809638.1"/>
    </source>
</evidence>
<gene>
    <name evidence="2" type="ORF">WJX73_009909</name>
</gene>
<dbReference type="GO" id="GO:0006654">
    <property type="term" value="P:phosphatidic acid biosynthetic process"/>
    <property type="evidence" value="ECO:0007669"/>
    <property type="project" value="TreeGrafter"/>
</dbReference>
<dbReference type="GO" id="GO:0052689">
    <property type="term" value="F:carboxylic ester hydrolase activity"/>
    <property type="evidence" value="ECO:0007669"/>
    <property type="project" value="TreeGrafter"/>
</dbReference>
<reference evidence="2 3" key="1">
    <citation type="journal article" date="2024" name="Nat. Commun.">
        <title>Phylogenomics reveals the evolutionary origins of lichenization in chlorophyte algae.</title>
        <authorList>
            <person name="Puginier C."/>
            <person name="Libourel C."/>
            <person name="Otte J."/>
            <person name="Skaloud P."/>
            <person name="Haon M."/>
            <person name="Grisel S."/>
            <person name="Petersen M."/>
            <person name="Berrin J.G."/>
            <person name="Delaux P.M."/>
            <person name="Dal Grande F."/>
            <person name="Keller J."/>
        </authorList>
    </citation>
    <scope>NUCLEOTIDE SEQUENCE [LARGE SCALE GENOMIC DNA]</scope>
    <source>
        <strain evidence="2 3">SAG 2036</strain>
    </source>
</reference>
<dbReference type="GO" id="GO:0055088">
    <property type="term" value="P:lipid homeostasis"/>
    <property type="evidence" value="ECO:0007669"/>
    <property type="project" value="TreeGrafter"/>
</dbReference>
<accession>A0AAW1PM06</accession>
<protein>
    <recommendedName>
        <fullName evidence="1">AB hydrolase-1 domain-containing protein</fullName>
    </recommendedName>
</protein>
<comment type="caution">
    <text evidence="2">The sequence shown here is derived from an EMBL/GenBank/DDBJ whole genome shotgun (WGS) entry which is preliminary data.</text>
</comment>
<dbReference type="EMBL" id="JALJOQ010000018">
    <property type="protein sequence ID" value="KAK9809638.1"/>
    <property type="molecule type" value="Genomic_DNA"/>
</dbReference>
<dbReference type="InterPro" id="IPR029058">
    <property type="entry name" value="AB_hydrolase_fold"/>
</dbReference>
<dbReference type="PANTHER" id="PTHR42886">
    <property type="entry name" value="RE40534P-RELATED"/>
    <property type="match status" value="1"/>
</dbReference>
<dbReference type="Pfam" id="PF12697">
    <property type="entry name" value="Abhydrolase_6"/>
    <property type="match status" value="1"/>
</dbReference>
<evidence type="ECO:0000259" key="1">
    <source>
        <dbReference type="Pfam" id="PF12697"/>
    </source>
</evidence>
<evidence type="ECO:0000313" key="3">
    <source>
        <dbReference type="Proteomes" id="UP001465755"/>
    </source>
</evidence>